<dbReference type="EMBL" id="AYRZ02000001">
    <property type="protein sequence ID" value="PHT95812.1"/>
    <property type="molecule type" value="Genomic_DNA"/>
</dbReference>
<evidence type="ECO:0000256" key="4">
    <source>
        <dbReference type="ARBA" id="ARBA00023163"/>
    </source>
</evidence>
<keyword evidence="7" id="KW-1133">Transmembrane helix</keyword>
<proteinExistence type="predicted"/>
<dbReference type="InterPro" id="IPR015300">
    <property type="entry name" value="DNA-bd_pseudobarrel_sf"/>
</dbReference>
<dbReference type="Pfam" id="PF02362">
    <property type="entry name" value="B3"/>
    <property type="match status" value="3"/>
</dbReference>
<dbReference type="AlphaFoldDB" id="A0A2G3ANK2"/>
<feature type="transmembrane region" description="Helical" evidence="7">
    <location>
        <begin position="454"/>
        <end position="475"/>
    </location>
</feature>
<sequence>MTRTVDMIEFANTWICDILRMDKLILEENKDRVRGCKVPNPNLQGTKFTSQSFQGSSHRKIPIGFLKYLKGHDHIEHVVLKRAGNKWLVKMNRRRLEDGWEKFAEEHDLQLGDMLIFRHEGDMEFDVSIFDSTHCDTKYAEYMQILEEKDKKVEDKNEDDEVVEDENDEEDEDDEAYTHDKPFGQSHFEFTIRQYCLSKGKTFSNVEAVKDANLSHSHFICTIKPYCLSKHFVCIPKQFAQENRLYDRKWEIIVRDEQRSWTFNVYTCNKITYFGRGWHEFCLTNCLKEGDRLMFEIVSNGELPIFRFHGKESPSLKPEFKKEKLDAERMSDKPITDLSLKTSGTFNLKSQVAASTSADANLHFISIIKPYAIRNPVLYLPMDFAKSNGLMDKHEMIIVDEKRRSWSVWIGRIDEFHFGIKRGWTQFRKENGVQVGDTYRFELTNNGTIPVVHFHFLLLILIAGWLHHFSLVDIIGNALRQLKFVWIECLT</sequence>
<comment type="caution">
    <text evidence="9">The sequence shown here is derived from an EMBL/GenBank/DDBJ whole genome shotgun (WGS) entry which is preliminary data.</text>
</comment>
<evidence type="ECO:0000313" key="9">
    <source>
        <dbReference type="EMBL" id="PHT95812.1"/>
    </source>
</evidence>
<dbReference type="SMART" id="SM01019">
    <property type="entry name" value="B3"/>
    <property type="match status" value="3"/>
</dbReference>
<keyword evidence="4" id="KW-0804">Transcription</keyword>
<dbReference type="Gramene" id="PHT95812">
    <property type="protein sequence ID" value="PHT95812"/>
    <property type="gene ID" value="T459_03694"/>
</dbReference>
<evidence type="ECO:0000259" key="8">
    <source>
        <dbReference type="PROSITE" id="PS50863"/>
    </source>
</evidence>
<dbReference type="InterPro" id="IPR039218">
    <property type="entry name" value="REM_fam"/>
</dbReference>
<name>A0A2G3ANK2_CAPAN</name>
<organism evidence="9 10">
    <name type="scientific">Capsicum annuum</name>
    <name type="common">Capsicum pepper</name>
    <dbReference type="NCBI Taxonomy" id="4072"/>
    <lineage>
        <taxon>Eukaryota</taxon>
        <taxon>Viridiplantae</taxon>
        <taxon>Streptophyta</taxon>
        <taxon>Embryophyta</taxon>
        <taxon>Tracheophyta</taxon>
        <taxon>Spermatophyta</taxon>
        <taxon>Magnoliopsida</taxon>
        <taxon>eudicotyledons</taxon>
        <taxon>Gunneridae</taxon>
        <taxon>Pentapetalae</taxon>
        <taxon>asterids</taxon>
        <taxon>lamiids</taxon>
        <taxon>Solanales</taxon>
        <taxon>Solanaceae</taxon>
        <taxon>Solanoideae</taxon>
        <taxon>Capsiceae</taxon>
        <taxon>Capsicum</taxon>
    </lineage>
</organism>
<keyword evidence="10" id="KW-1185">Reference proteome</keyword>
<keyword evidence="5" id="KW-0539">Nucleus</keyword>
<dbReference type="PROSITE" id="PS50863">
    <property type="entry name" value="B3"/>
    <property type="match status" value="3"/>
</dbReference>
<dbReference type="CDD" id="cd10017">
    <property type="entry name" value="B3_DNA"/>
    <property type="match status" value="3"/>
</dbReference>
<keyword evidence="3" id="KW-0238">DNA-binding</keyword>
<dbReference type="OMA" id="CFLANIW"/>
<dbReference type="Proteomes" id="UP000222542">
    <property type="component" value="Unassembled WGS sequence"/>
</dbReference>
<keyword evidence="7" id="KW-0472">Membrane</keyword>
<evidence type="ECO:0000256" key="5">
    <source>
        <dbReference type="ARBA" id="ARBA00023242"/>
    </source>
</evidence>
<dbReference type="Gene3D" id="2.40.330.10">
    <property type="entry name" value="DNA-binding pseudobarrel domain"/>
    <property type="match status" value="3"/>
</dbReference>
<evidence type="ECO:0000256" key="1">
    <source>
        <dbReference type="ARBA" id="ARBA00004123"/>
    </source>
</evidence>
<feature type="domain" description="TF-B3" evidence="8">
    <location>
        <begin position="363"/>
        <end position="457"/>
    </location>
</feature>
<evidence type="ECO:0000313" key="10">
    <source>
        <dbReference type="Proteomes" id="UP000222542"/>
    </source>
</evidence>
<evidence type="ECO:0000256" key="2">
    <source>
        <dbReference type="ARBA" id="ARBA00023015"/>
    </source>
</evidence>
<dbReference type="GO" id="GO:0003677">
    <property type="term" value="F:DNA binding"/>
    <property type="evidence" value="ECO:0007669"/>
    <property type="project" value="UniProtKB-KW"/>
</dbReference>
<keyword evidence="7" id="KW-0812">Transmembrane</keyword>
<gene>
    <name evidence="9" type="ORF">T459_03694</name>
</gene>
<feature type="region of interest" description="Disordered" evidence="6">
    <location>
        <begin position="150"/>
        <end position="178"/>
    </location>
</feature>
<dbReference type="SUPFAM" id="SSF101936">
    <property type="entry name" value="DNA-binding pseudobarrel domain"/>
    <property type="match status" value="3"/>
</dbReference>
<dbReference type="STRING" id="4072.A0A2G3ANK2"/>
<reference evidence="9 10" key="2">
    <citation type="journal article" date="2017" name="Genome Biol.">
        <title>New reference genome sequences of hot pepper reveal the massive evolution of plant disease-resistance genes by retroduplication.</title>
        <authorList>
            <person name="Kim S."/>
            <person name="Park J."/>
            <person name="Yeom S.I."/>
            <person name="Kim Y.M."/>
            <person name="Seo E."/>
            <person name="Kim K.T."/>
            <person name="Kim M.S."/>
            <person name="Lee J.M."/>
            <person name="Cheong K."/>
            <person name="Shin H.S."/>
            <person name="Kim S.B."/>
            <person name="Han K."/>
            <person name="Lee J."/>
            <person name="Park M."/>
            <person name="Lee H.A."/>
            <person name="Lee H.Y."/>
            <person name="Lee Y."/>
            <person name="Oh S."/>
            <person name="Lee J.H."/>
            <person name="Choi E."/>
            <person name="Choi E."/>
            <person name="Lee S.E."/>
            <person name="Jeon J."/>
            <person name="Kim H."/>
            <person name="Choi G."/>
            <person name="Song H."/>
            <person name="Lee J."/>
            <person name="Lee S.C."/>
            <person name="Kwon J.K."/>
            <person name="Lee H.Y."/>
            <person name="Koo N."/>
            <person name="Hong Y."/>
            <person name="Kim R.W."/>
            <person name="Kang W.H."/>
            <person name="Huh J.H."/>
            <person name="Kang B.C."/>
            <person name="Yang T.J."/>
            <person name="Lee Y.H."/>
            <person name="Bennetzen J.L."/>
            <person name="Choi D."/>
        </authorList>
    </citation>
    <scope>NUCLEOTIDE SEQUENCE [LARGE SCALE GENOMIC DNA]</scope>
    <source>
        <strain evidence="10">cv. CM334</strain>
    </source>
</reference>
<dbReference type="InterPro" id="IPR003340">
    <property type="entry name" value="B3_DNA-bd"/>
</dbReference>
<feature type="domain" description="TF-B3" evidence="8">
    <location>
        <begin position="218"/>
        <end position="311"/>
    </location>
</feature>
<keyword evidence="2" id="KW-0805">Transcription regulation</keyword>
<evidence type="ECO:0000256" key="7">
    <source>
        <dbReference type="SAM" id="Phobius"/>
    </source>
</evidence>
<reference evidence="9 10" key="1">
    <citation type="journal article" date="2014" name="Nat. Genet.">
        <title>Genome sequence of the hot pepper provides insights into the evolution of pungency in Capsicum species.</title>
        <authorList>
            <person name="Kim S."/>
            <person name="Park M."/>
            <person name="Yeom S.I."/>
            <person name="Kim Y.M."/>
            <person name="Lee J.M."/>
            <person name="Lee H.A."/>
            <person name="Seo E."/>
            <person name="Choi J."/>
            <person name="Cheong K."/>
            <person name="Kim K.T."/>
            <person name="Jung K."/>
            <person name="Lee G.W."/>
            <person name="Oh S.K."/>
            <person name="Bae C."/>
            <person name="Kim S.B."/>
            <person name="Lee H.Y."/>
            <person name="Kim S.Y."/>
            <person name="Kim M.S."/>
            <person name="Kang B.C."/>
            <person name="Jo Y.D."/>
            <person name="Yang H.B."/>
            <person name="Jeong H.J."/>
            <person name="Kang W.H."/>
            <person name="Kwon J.K."/>
            <person name="Shin C."/>
            <person name="Lim J.Y."/>
            <person name="Park J.H."/>
            <person name="Huh J.H."/>
            <person name="Kim J.S."/>
            <person name="Kim B.D."/>
            <person name="Cohen O."/>
            <person name="Paran I."/>
            <person name="Suh M.C."/>
            <person name="Lee S.B."/>
            <person name="Kim Y.K."/>
            <person name="Shin Y."/>
            <person name="Noh S.J."/>
            <person name="Park J."/>
            <person name="Seo Y.S."/>
            <person name="Kwon S.Y."/>
            <person name="Kim H.A."/>
            <person name="Park J.M."/>
            <person name="Kim H.J."/>
            <person name="Choi S.B."/>
            <person name="Bosland P.W."/>
            <person name="Reeves G."/>
            <person name="Jo S.H."/>
            <person name="Lee B.W."/>
            <person name="Cho H.T."/>
            <person name="Choi H.S."/>
            <person name="Lee M.S."/>
            <person name="Yu Y."/>
            <person name="Do Choi Y."/>
            <person name="Park B.S."/>
            <person name="van Deynze A."/>
            <person name="Ashrafi H."/>
            <person name="Hill T."/>
            <person name="Kim W.T."/>
            <person name="Pai H.S."/>
            <person name="Ahn H.K."/>
            <person name="Yeam I."/>
            <person name="Giovannoni J.J."/>
            <person name="Rose J.K."/>
            <person name="Sorensen I."/>
            <person name="Lee S.J."/>
            <person name="Kim R.W."/>
            <person name="Choi I.Y."/>
            <person name="Choi B.S."/>
            <person name="Lim J.S."/>
            <person name="Lee Y.H."/>
            <person name="Choi D."/>
        </authorList>
    </citation>
    <scope>NUCLEOTIDE SEQUENCE [LARGE SCALE GENOMIC DNA]</scope>
    <source>
        <strain evidence="10">cv. CM334</strain>
    </source>
</reference>
<dbReference type="PANTHER" id="PTHR31674:SF78">
    <property type="entry name" value="TF-B3 DOMAIN-CONTAINING PROTEIN"/>
    <property type="match status" value="1"/>
</dbReference>
<evidence type="ECO:0000256" key="3">
    <source>
        <dbReference type="ARBA" id="ARBA00023125"/>
    </source>
</evidence>
<accession>A0A2G3ANK2</accession>
<comment type="subcellular location">
    <subcellularLocation>
        <location evidence="1">Nucleus</location>
    </subcellularLocation>
</comment>
<feature type="compositionally biased region" description="Acidic residues" evidence="6">
    <location>
        <begin position="156"/>
        <end position="175"/>
    </location>
</feature>
<evidence type="ECO:0000256" key="6">
    <source>
        <dbReference type="SAM" id="MobiDB-lite"/>
    </source>
</evidence>
<dbReference type="PANTHER" id="PTHR31674">
    <property type="entry name" value="B3 DOMAIN-CONTAINING PROTEIN REM-LIKE 3-RELATED"/>
    <property type="match status" value="1"/>
</dbReference>
<feature type="domain" description="TF-B3" evidence="8">
    <location>
        <begin position="44"/>
        <end position="133"/>
    </location>
</feature>
<dbReference type="GO" id="GO:0005634">
    <property type="term" value="C:nucleus"/>
    <property type="evidence" value="ECO:0007669"/>
    <property type="project" value="UniProtKB-SubCell"/>
</dbReference>
<protein>
    <recommendedName>
        <fullName evidence="8">TF-B3 domain-containing protein</fullName>
    </recommendedName>
</protein>